<evidence type="ECO:0000313" key="4">
    <source>
        <dbReference type="Proteomes" id="UP000002748"/>
    </source>
</evidence>
<name>J5QXW2_TRIAS</name>
<comment type="caution">
    <text evidence="3">The sequence shown here is derived from an EMBL/GenBank/DDBJ whole genome shotgun (WGS) entry which is preliminary data.</text>
</comment>
<dbReference type="HOGENOM" id="CLU_1497262_0_0_1"/>
<gene>
    <name evidence="3" type="ORF">A1Q1_01176</name>
</gene>
<dbReference type="Proteomes" id="UP000002748">
    <property type="component" value="Unassembled WGS sequence"/>
</dbReference>
<organism evidence="3 4">
    <name type="scientific">Trichosporon asahii var. asahii (strain ATCC 90039 / CBS 2479 / JCM 2466 / KCTC 7840 / NBRC 103889/ NCYC 2677 / UAMH 7654)</name>
    <name type="common">Yeast</name>
    <dbReference type="NCBI Taxonomy" id="1186058"/>
    <lineage>
        <taxon>Eukaryota</taxon>
        <taxon>Fungi</taxon>
        <taxon>Dikarya</taxon>
        <taxon>Basidiomycota</taxon>
        <taxon>Agaricomycotina</taxon>
        <taxon>Tremellomycetes</taxon>
        <taxon>Trichosporonales</taxon>
        <taxon>Trichosporonaceae</taxon>
        <taxon>Trichosporon</taxon>
    </lineage>
</organism>
<dbReference type="AlphaFoldDB" id="J5QXW2"/>
<accession>J5QXW2</accession>
<reference evidence="3 4" key="1">
    <citation type="journal article" date="2012" name="Eukaryot. Cell">
        <title>Draft genome sequence of CBS 2479, the standard type strain of Trichosporon asahii.</title>
        <authorList>
            <person name="Yang R.Y."/>
            <person name="Li H.T."/>
            <person name="Zhu H."/>
            <person name="Zhou G.P."/>
            <person name="Wang M."/>
            <person name="Wang L."/>
        </authorList>
    </citation>
    <scope>NUCLEOTIDE SEQUENCE [LARGE SCALE GENOMIC DNA]</scope>
    <source>
        <strain evidence="4">ATCC 90039 / CBS 2479 / JCM 2466 / KCTC 7840 / NCYC 2677 / UAMH 7654</strain>
    </source>
</reference>
<dbReference type="KEGG" id="tasa:A1Q1_01176"/>
<keyword evidence="1" id="KW-0812">Transmembrane</keyword>
<keyword evidence="2" id="KW-0732">Signal</keyword>
<dbReference type="RefSeq" id="XP_014180926.1">
    <property type="nucleotide sequence ID" value="XM_014325451.1"/>
</dbReference>
<proteinExistence type="predicted"/>
<feature type="chain" id="PRO_5003784456" evidence="2">
    <location>
        <begin position="21"/>
        <end position="196"/>
    </location>
</feature>
<evidence type="ECO:0000256" key="2">
    <source>
        <dbReference type="SAM" id="SignalP"/>
    </source>
</evidence>
<keyword evidence="1" id="KW-0472">Membrane</keyword>
<evidence type="ECO:0000256" key="1">
    <source>
        <dbReference type="SAM" id="Phobius"/>
    </source>
</evidence>
<protein>
    <submittedName>
        <fullName evidence="3">Uncharacterized protein</fullName>
    </submittedName>
</protein>
<dbReference type="VEuPathDB" id="FungiDB:A1Q1_01176"/>
<dbReference type="EMBL" id="ALBS01000161">
    <property type="protein sequence ID" value="EJT49678.1"/>
    <property type="molecule type" value="Genomic_DNA"/>
</dbReference>
<keyword evidence="1" id="KW-1133">Transmembrane helix</keyword>
<dbReference type="GeneID" id="25984690"/>
<evidence type="ECO:0000313" key="3">
    <source>
        <dbReference type="EMBL" id="EJT49678.1"/>
    </source>
</evidence>
<feature type="transmembrane region" description="Helical" evidence="1">
    <location>
        <begin position="177"/>
        <end position="195"/>
    </location>
</feature>
<feature type="signal peptide" evidence="2">
    <location>
        <begin position="1"/>
        <end position="20"/>
    </location>
</feature>
<sequence length="196" mass="20708">MLSSLIIALATLSVAPPALSASVERPVAIAERELPALHLIAREENGSPSPANSSVIMDLAKGRLGAQLGGTNKNSTGELDEAGWPRNCSDQCASFKAFWEEKYICDGSLKLSGDFKTKSCSGIQMLRVKDGCESMDKSVPCYFCVIPEPDVQSQLKDNLVKKIEGIDMSKVSAATTASMSVAAAMAALGVSLFMMA</sequence>